<evidence type="ECO:0000313" key="2">
    <source>
        <dbReference type="Proteomes" id="UP000290289"/>
    </source>
</evidence>
<evidence type="ECO:0000313" key="1">
    <source>
        <dbReference type="EMBL" id="RXH75660.1"/>
    </source>
</evidence>
<name>A0A498HXW1_MALDO</name>
<protein>
    <submittedName>
        <fullName evidence="1">Uncharacterized protein</fullName>
    </submittedName>
</protein>
<keyword evidence="2" id="KW-1185">Reference proteome</keyword>
<organism evidence="1 2">
    <name type="scientific">Malus domestica</name>
    <name type="common">Apple</name>
    <name type="synonym">Pyrus malus</name>
    <dbReference type="NCBI Taxonomy" id="3750"/>
    <lineage>
        <taxon>Eukaryota</taxon>
        <taxon>Viridiplantae</taxon>
        <taxon>Streptophyta</taxon>
        <taxon>Embryophyta</taxon>
        <taxon>Tracheophyta</taxon>
        <taxon>Spermatophyta</taxon>
        <taxon>Magnoliopsida</taxon>
        <taxon>eudicotyledons</taxon>
        <taxon>Gunneridae</taxon>
        <taxon>Pentapetalae</taxon>
        <taxon>rosids</taxon>
        <taxon>fabids</taxon>
        <taxon>Rosales</taxon>
        <taxon>Rosaceae</taxon>
        <taxon>Amygdaloideae</taxon>
        <taxon>Maleae</taxon>
        <taxon>Malus</taxon>
    </lineage>
</organism>
<dbReference type="AlphaFoldDB" id="A0A498HXW1"/>
<gene>
    <name evidence="1" type="ORF">DVH24_039359</name>
</gene>
<reference evidence="1 2" key="1">
    <citation type="submission" date="2018-10" db="EMBL/GenBank/DDBJ databases">
        <title>A high-quality apple genome assembly.</title>
        <authorList>
            <person name="Hu J."/>
        </authorList>
    </citation>
    <scope>NUCLEOTIDE SEQUENCE [LARGE SCALE GENOMIC DNA]</scope>
    <source>
        <strain evidence="2">cv. HFTH1</strain>
        <tissue evidence="1">Young leaf</tissue>
    </source>
</reference>
<accession>A0A498HXW1</accession>
<proteinExistence type="predicted"/>
<sequence>MEDLGTEVYKVLRLSACPILIEGSYKPIKKVCGAKNNHKATRGFLGKDDKFTLEAHRVSYTRAVENHLSTKSGVPKIGRPTFLQRGPAISYIYHPFFLTKEDSKTLANFKKLSKHFFSLNSNFGIGGSSPKAPPIHRGHMRLLAMT</sequence>
<comment type="caution">
    <text evidence="1">The sequence shown here is derived from an EMBL/GenBank/DDBJ whole genome shotgun (WGS) entry which is preliminary data.</text>
</comment>
<dbReference type="EMBL" id="RDQH01000341">
    <property type="protein sequence ID" value="RXH75660.1"/>
    <property type="molecule type" value="Genomic_DNA"/>
</dbReference>
<dbReference type="Proteomes" id="UP000290289">
    <property type="component" value="Chromosome 15"/>
</dbReference>